<evidence type="ECO:0000313" key="3">
    <source>
        <dbReference type="Proteomes" id="UP000291343"/>
    </source>
</evidence>
<feature type="compositionally biased region" description="Basic and acidic residues" evidence="1">
    <location>
        <begin position="534"/>
        <end position="543"/>
    </location>
</feature>
<feature type="compositionally biased region" description="Polar residues" evidence="1">
    <location>
        <begin position="166"/>
        <end position="178"/>
    </location>
</feature>
<proteinExistence type="predicted"/>
<feature type="region of interest" description="Disordered" evidence="1">
    <location>
        <begin position="655"/>
        <end position="707"/>
    </location>
</feature>
<feature type="compositionally biased region" description="Basic and acidic residues" evidence="1">
    <location>
        <begin position="1"/>
        <end position="10"/>
    </location>
</feature>
<feature type="compositionally biased region" description="Low complexity" evidence="1">
    <location>
        <begin position="698"/>
        <end position="707"/>
    </location>
</feature>
<feature type="region of interest" description="Disordered" evidence="1">
    <location>
        <begin position="1"/>
        <end position="185"/>
    </location>
</feature>
<comment type="caution">
    <text evidence="2">The sequence shown here is derived from an EMBL/GenBank/DDBJ whole genome shotgun (WGS) entry which is preliminary data.</text>
</comment>
<organism evidence="2 3">
    <name type="scientific">Laodelphax striatellus</name>
    <name type="common">Small brown planthopper</name>
    <name type="synonym">Delphax striatella</name>
    <dbReference type="NCBI Taxonomy" id="195883"/>
    <lineage>
        <taxon>Eukaryota</taxon>
        <taxon>Metazoa</taxon>
        <taxon>Ecdysozoa</taxon>
        <taxon>Arthropoda</taxon>
        <taxon>Hexapoda</taxon>
        <taxon>Insecta</taxon>
        <taxon>Pterygota</taxon>
        <taxon>Neoptera</taxon>
        <taxon>Paraneoptera</taxon>
        <taxon>Hemiptera</taxon>
        <taxon>Auchenorrhyncha</taxon>
        <taxon>Fulgoroidea</taxon>
        <taxon>Delphacidae</taxon>
        <taxon>Criomorphinae</taxon>
        <taxon>Laodelphax</taxon>
    </lineage>
</organism>
<feature type="region of interest" description="Disordered" evidence="1">
    <location>
        <begin position="378"/>
        <end position="398"/>
    </location>
</feature>
<feature type="region of interest" description="Disordered" evidence="1">
    <location>
        <begin position="534"/>
        <end position="597"/>
    </location>
</feature>
<dbReference type="AlphaFoldDB" id="A0A482X744"/>
<feature type="compositionally biased region" description="Basic and acidic residues" evidence="1">
    <location>
        <begin position="49"/>
        <end position="63"/>
    </location>
</feature>
<keyword evidence="3" id="KW-1185">Reference proteome</keyword>
<evidence type="ECO:0000313" key="2">
    <source>
        <dbReference type="EMBL" id="RZF41298.1"/>
    </source>
</evidence>
<dbReference type="Proteomes" id="UP000291343">
    <property type="component" value="Unassembled WGS sequence"/>
</dbReference>
<dbReference type="OrthoDB" id="7615648at2759"/>
<evidence type="ECO:0000256" key="1">
    <source>
        <dbReference type="SAM" id="MobiDB-lite"/>
    </source>
</evidence>
<feature type="compositionally biased region" description="Polar residues" evidence="1">
    <location>
        <begin position="664"/>
        <end position="679"/>
    </location>
</feature>
<gene>
    <name evidence="2" type="ORF">LSTR_LSTR000012</name>
</gene>
<protein>
    <submittedName>
        <fullName evidence="2">Uncharacterized protein</fullName>
    </submittedName>
</protein>
<feature type="compositionally biased region" description="Basic residues" evidence="1">
    <location>
        <begin position="140"/>
        <end position="152"/>
    </location>
</feature>
<sequence length="1026" mass="117612">MANKYMDERNYLQNGGKYDCQQASRGYRQECKPNGKQRTHKPKGANPPSHRDKESESGQENEKQCQYLKYPLPPSRVPLKSKPSGSHQCQVMVNTPRYYKQKPHRHPSALSIPLLSRPESEIQLKARSRTKKDDESSVKDKRRRAKHRTATKHRIDDEPPQKQKSRPVQQTDVTSLEASSDEDDLRSVSLRAYSSGCLSVDISSQVGDLVKAFNTVSKRHKVKKIVYEEIEPIYQKCELQQLKPQKKCYQRKPDKHMKKPEPNYDLHTEITVPVPENAEDLESKCTCNNDKEISMKAPMDQCIGEKKDVDRLEKLFLEVFAQGKVEGLPKQKKLDCLQDAYNQYSAALEDFSNNQEIDSDGCILSPDPIQQNFISSNQYGTESCDEGSGHQSDAEKSFRARRRYRNSQNREGCFNESIDGDGFTCNEQEPIETNQQVMQCTCNHRNDKSNSKHSIEEYKNEKVNHRDFPYSQSDFSQMLTNQRQNNIHENTAESSFENTDIIQQDTSNVDRCDGTYNCSRSNCMSQNQIDSEFHNKERLDGIDNKNSPITPDSGITRTLNSRLSSQLQEQNENIKASTPHSNIPCPAPPKLSISDDHFRPGSRHHYCGHMQCYQRSKSKGVEIANMEKRQLTRNNSKDGQSTEAKNLMYNQEGPIVQSDFPSEVPNSNRSRTQINSSMLQPRKPNYDTGVRRPEINRNTDNNICNNRTDSIKNVNINEQNNPSNHASDTDNIGFNPFLNFLLQNDSNYNIPNIVPESQSVYFCDITPNLQQQYNIKQNEECDGQSTFTIKPDDTSKFQNPTNTNFLLNARSSSRVAKWHDMNRDRAQADQMTVTGNEDKQNNQTTDDHCRNTQRILDEVREGLAINSNENSRNKPSFEQINKTCSDQSSYKNYIESIIDHSTEIMANNTQSSAPIKSQCRSKCETDLKLEGETATDLNMDDSASQIDSKLNQEISQRLNDRLVHSEKGISPASLVTLEEPEYLQHLKKLRWDHLRHISREVHRLENLERFLDSCGCGHMMIHKGMT</sequence>
<dbReference type="InParanoid" id="A0A482X744"/>
<name>A0A482X744_LAOST</name>
<reference evidence="2 3" key="1">
    <citation type="journal article" date="2017" name="Gigascience">
        <title>Genome sequence of the small brown planthopper, Laodelphax striatellus.</title>
        <authorList>
            <person name="Zhu J."/>
            <person name="Jiang F."/>
            <person name="Wang X."/>
            <person name="Yang P."/>
            <person name="Bao Y."/>
            <person name="Zhao W."/>
            <person name="Wang W."/>
            <person name="Lu H."/>
            <person name="Wang Q."/>
            <person name="Cui N."/>
            <person name="Li J."/>
            <person name="Chen X."/>
            <person name="Luo L."/>
            <person name="Yu J."/>
            <person name="Kang L."/>
            <person name="Cui F."/>
        </authorList>
    </citation>
    <scope>NUCLEOTIDE SEQUENCE [LARGE SCALE GENOMIC DNA]</scope>
    <source>
        <strain evidence="2">Lst14</strain>
    </source>
</reference>
<feature type="compositionally biased region" description="Polar residues" evidence="1">
    <location>
        <begin position="544"/>
        <end position="581"/>
    </location>
</feature>
<dbReference type="EMBL" id="QKKF02016774">
    <property type="protein sequence ID" value="RZF41298.1"/>
    <property type="molecule type" value="Genomic_DNA"/>
</dbReference>
<accession>A0A482X744</accession>
<feature type="compositionally biased region" description="Polar residues" evidence="1">
    <location>
        <begin position="83"/>
        <end position="93"/>
    </location>
</feature>